<dbReference type="PANTHER" id="PTHR13211">
    <property type="entry name" value="TELOMERASE CAJAL BODY PROTEIN 1"/>
    <property type="match status" value="1"/>
</dbReference>
<dbReference type="SUPFAM" id="SSF50978">
    <property type="entry name" value="WD40 repeat-like"/>
    <property type="match status" value="1"/>
</dbReference>
<protein>
    <submittedName>
        <fullName evidence="1">Uncharacterized protein TCIL3000_11_16410</fullName>
    </submittedName>
</protein>
<organism evidence="1">
    <name type="scientific">Trypanosoma congolense (strain IL3000)</name>
    <dbReference type="NCBI Taxonomy" id="1068625"/>
    <lineage>
        <taxon>Eukaryota</taxon>
        <taxon>Discoba</taxon>
        <taxon>Euglenozoa</taxon>
        <taxon>Kinetoplastea</taxon>
        <taxon>Metakinetoplastina</taxon>
        <taxon>Trypanosomatida</taxon>
        <taxon>Trypanosomatidae</taxon>
        <taxon>Trypanosoma</taxon>
        <taxon>Nannomonas</taxon>
    </lineage>
</organism>
<dbReference type="PANTHER" id="PTHR13211:SF0">
    <property type="entry name" value="TELOMERASE CAJAL BODY PROTEIN 1"/>
    <property type="match status" value="1"/>
</dbReference>
<sequence>MEGNEKGNILPSEDVFKVDAMEGAIFRRLSVAPDYSEENGGEVIATWSASTVPVFTTGEIGAGGFRCLRYTDTATWVRLASPAVDVAWCPFKKGNTDASFLTASRGVPLQLWDMEDGAPRASYCCHNSMGMPAHPHSVLWTPHRELIAAGYGGPHDNVHIRLYNVLREGHFTESYYRSPCSKGIVSALSDGPLRYRSSLILAGFIRSGNVDVVDTRHCGAAATLHGLKSGVAQVLSHPTSDCLVYAAGRLGDDRIICWDIRKSNDVLAAFPRKLYTQQPAMFGFVHRTVGGSQQVDLVSASHGGGVLVFDGSAQCRTGEPRRVLPELGTTSGLTVLSFSTATIAVAVGTAHYAVRDRYEENAASASSLCGFGLKRSRSMEIGGEPHSEDDIGDDDGCTEAATIPGVAVFRV</sequence>
<dbReference type="InterPro" id="IPR015943">
    <property type="entry name" value="WD40/YVTN_repeat-like_dom_sf"/>
</dbReference>
<dbReference type="EMBL" id="HE575324">
    <property type="protein sequence ID" value="CCC96129.1"/>
    <property type="molecule type" value="Genomic_DNA"/>
</dbReference>
<name>G0V3A6_TRYCI</name>
<proteinExistence type="predicted"/>
<evidence type="ECO:0000313" key="1">
    <source>
        <dbReference type="EMBL" id="CCC96129.1"/>
    </source>
</evidence>
<gene>
    <name evidence="1" type="ORF">TCIL3000_11_16410</name>
</gene>
<dbReference type="AlphaFoldDB" id="G0V3A6"/>
<dbReference type="InterPro" id="IPR051150">
    <property type="entry name" value="SWT21/TCAB1_mRNA_Telomere"/>
</dbReference>
<dbReference type="Gene3D" id="2.130.10.10">
    <property type="entry name" value="YVTN repeat-like/Quinoprotein amine dehydrogenase"/>
    <property type="match status" value="1"/>
</dbReference>
<reference evidence="1" key="1">
    <citation type="journal article" date="2012" name="Proc. Natl. Acad. Sci. U.S.A.">
        <title>Antigenic diversity is generated by distinct evolutionary mechanisms in African trypanosome species.</title>
        <authorList>
            <person name="Jackson A.P."/>
            <person name="Berry A."/>
            <person name="Aslett M."/>
            <person name="Allison H.C."/>
            <person name="Burton P."/>
            <person name="Vavrova-Anderson J."/>
            <person name="Brown R."/>
            <person name="Browne H."/>
            <person name="Corton N."/>
            <person name="Hauser H."/>
            <person name="Gamble J."/>
            <person name="Gilderthorp R."/>
            <person name="Marcello L."/>
            <person name="McQuillan J."/>
            <person name="Otto T.D."/>
            <person name="Quail M.A."/>
            <person name="Sanders M.J."/>
            <person name="van Tonder A."/>
            <person name="Ginger M.L."/>
            <person name="Field M.C."/>
            <person name="Barry J.D."/>
            <person name="Hertz-Fowler C."/>
            <person name="Berriman M."/>
        </authorList>
    </citation>
    <scope>NUCLEOTIDE SEQUENCE</scope>
    <source>
        <strain evidence="1">IL3000</strain>
    </source>
</reference>
<accession>G0V3A6</accession>
<dbReference type="VEuPathDB" id="TriTrypDB:TcIL3000.11.16410"/>
<dbReference type="InterPro" id="IPR036322">
    <property type="entry name" value="WD40_repeat_dom_sf"/>
</dbReference>